<evidence type="ECO:0000256" key="6">
    <source>
        <dbReference type="SAM" id="SignalP"/>
    </source>
</evidence>
<keyword evidence="3 6" id="KW-0732">Signal</keyword>
<dbReference type="Gene3D" id="3.40.50.1820">
    <property type="entry name" value="alpha/beta hydrolase"/>
    <property type="match status" value="1"/>
</dbReference>
<dbReference type="Proteomes" id="UP000524535">
    <property type="component" value="Unassembled WGS sequence"/>
</dbReference>
<protein>
    <submittedName>
        <fullName evidence="7">Carboxypeptidase C (Cathepsin A)</fullName>
    </submittedName>
</protein>
<keyword evidence="5" id="KW-0325">Glycoprotein</keyword>
<dbReference type="PANTHER" id="PTHR11802:SF3">
    <property type="entry name" value="RETINOID-INDUCIBLE SERINE CARBOXYPEPTIDASE"/>
    <property type="match status" value="1"/>
</dbReference>
<dbReference type="GO" id="GO:0004185">
    <property type="term" value="F:serine-type carboxypeptidase activity"/>
    <property type="evidence" value="ECO:0007669"/>
    <property type="project" value="InterPro"/>
</dbReference>
<accession>A0A7W6S4K2</accession>
<dbReference type="Proteomes" id="UP000520770">
    <property type="component" value="Unassembled WGS sequence"/>
</dbReference>
<dbReference type="PANTHER" id="PTHR11802">
    <property type="entry name" value="SERINE PROTEASE FAMILY S10 SERINE CARBOXYPEPTIDASE"/>
    <property type="match status" value="1"/>
</dbReference>
<dbReference type="EMBL" id="JACIHM010000001">
    <property type="protein sequence ID" value="MBB4445232.1"/>
    <property type="molecule type" value="Genomic_DNA"/>
</dbReference>
<evidence type="ECO:0000313" key="10">
    <source>
        <dbReference type="Proteomes" id="UP000520770"/>
    </source>
</evidence>
<evidence type="ECO:0000313" key="7">
    <source>
        <dbReference type="EMBL" id="MBB4347062.1"/>
    </source>
</evidence>
<proteinExistence type="predicted"/>
<dbReference type="GO" id="GO:0006508">
    <property type="term" value="P:proteolysis"/>
    <property type="evidence" value="ECO:0007669"/>
    <property type="project" value="UniProtKB-KW"/>
</dbReference>
<evidence type="ECO:0000313" key="12">
    <source>
        <dbReference type="Proteomes" id="UP000576087"/>
    </source>
</evidence>
<reference evidence="10 11" key="1">
    <citation type="submission" date="2020-08" db="EMBL/GenBank/DDBJ databases">
        <title>Genomic Encyclopedia of Type Strains, Phase IV (KMG-V): Genome sequencing to study the core and pangenomes of soil and plant-associated prokaryotes.</title>
        <authorList>
            <person name="Whitman W."/>
        </authorList>
    </citation>
    <scope>NUCLEOTIDE SEQUENCE [LARGE SCALE GENOMIC DNA]</scope>
    <source>
        <strain evidence="8 11">SEMIA 444</strain>
        <strain evidence="7 10">SEMIA 448</strain>
        <strain evidence="9 12">SEMIA 452</strain>
    </source>
</reference>
<organism evidence="7 10">
    <name type="scientific">Aliirhizobium cellulosilyticum</name>
    <dbReference type="NCBI Taxonomy" id="393664"/>
    <lineage>
        <taxon>Bacteria</taxon>
        <taxon>Pseudomonadati</taxon>
        <taxon>Pseudomonadota</taxon>
        <taxon>Alphaproteobacteria</taxon>
        <taxon>Hyphomicrobiales</taxon>
        <taxon>Rhizobiaceae</taxon>
        <taxon>Aliirhizobium</taxon>
    </lineage>
</organism>
<keyword evidence="11" id="KW-1185">Reference proteome</keyword>
<dbReference type="Proteomes" id="UP000576087">
    <property type="component" value="Unassembled WGS sequence"/>
</dbReference>
<keyword evidence="2" id="KW-0645">Protease</keyword>
<gene>
    <name evidence="8" type="ORF">GGE31_001015</name>
    <name evidence="7" type="ORF">GGE33_000770</name>
    <name evidence="9" type="ORF">GGE35_001014</name>
</gene>
<dbReference type="EMBL" id="JACIGW010000001">
    <property type="protein sequence ID" value="MBB4347062.1"/>
    <property type="molecule type" value="Genomic_DNA"/>
</dbReference>
<evidence type="ECO:0000256" key="5">
    <source>
        <dbReference type="ARBA" id="ARBA00023180"/>
    </source>
</evidence>
<feature type="signal peptide" evidence="6">
    <location>
        <begin position="1"/>
        <end position="23"/>
    </location>
</feature>
<evidence type="ECO:0000256" key="3">
    <source>
        <dbReference type="ARBA" id="ARBA00022729"/>
    </source>
</evidence>
<feature type="chain" id="PRO_5036214153" evidence="6">
    <location>
        <begin position="24"/>
        <end position="495"/>
    </location>
</feature>
<keyword evidence="4" id="KW-0378">Hydrolase</keyword>
<name>A0A7W6S4K2_9HYPH</name>
<evidence type="ECO:0000313" key="9">
    <source>
        <dbReference type="EMBL" id="MBB4445232.1"/>
    </source>
</evidence>
<comment type="caution">
    <text evidence="7">The sequence shown here is derived from an EMBL/GenBank/DDBJ whole genome shotgun (WGS) entry which is preliminary data.</text>
</comment>
<dbReference type="RefSeq" id="WP_183821299.1">
    <property type="nucleotide sequence ID" value="NZ_JACIGW010000001.1"/>
</dbReference>
<dbReference type="SUPFAM" id="SSF53474">
    <property type="entry name" value="alpha/beta-Hydrolases"/>
    <property type="match status" value="1"/>
</dbReference>
<evidence type="ECO:0000256" key="4">
    <source>
        <dbReference type="ARBA" id="ARBA00022801"/>
    </source>
</evidence>
<dbReference type="InterPro" id="IPR029058">
    <property type="entry name" value="AB_hydrolase_fold"/>
</dbReference>
<dbReference type="PROSITE" id="PS00131">
    <property type="entry name" value="CARBOXYPEPT_SER_SER"/>
    <property type="match status" value="1"/>
</dbReference>
<evidence type="ECO:0000256" key="1">
    <source>
        <dbReference type="ARBA" id="ARBA00022645"/>
    </source>
</evidence>
<dbReference type="InterPro" id="IPR001563">
    <property type="entry name" value="Peptidase_S10"/>
</dbReference>
<dbReference type="AlphaFoldDB" id="A0A7W6S4K2"/>
<dbReference type="EMBL" id="JACIGY010000001">
    <property type="protein sequence ID" value="MBB4410544.1"/>
    <property type="molecule type" value="Genomic_DNA"/>
</dbReference>
<dbReference type="InterPro" id="IPR018202">
    <property type="entry name" value="Ser_caboxypep_ser_AS"/>
</dbReference>
<sequence>MSVRSRAILGLVLLAIIAGPAHAQDAGSPATGRSIFDLIPADSTTEHLLKTPSGDLRYRATAGTMDLFGQTGARNARIFYTAYTVPDAKTPRPVTFAFNGGPGAASAYLHLGLMGPKVANLGSAREDGTTPALQDNPESWLGFTDLVFIDPVGTGWSRAAPDAQSAFYGVRQDAESLAKFIALYTQKNNRLSSPKYLAGESYGGFRAAKVAKALKDSQGILVSGIVMVSPMIDGRFLMAADTDPVTAALQLPSLAAAELERKGEFSAEKVQSAETYAMSTYLVSLAGPAPSGTEAEALYARVSALTGLPVDIVARSRGFVSSAYRTEAAGDGRIVSLYDASDMVADAYPERSNVTNDDNILDGYTRAYGALFAAYARNDLRFETDMTYTLLNGEVNRQWDWDGRRSNASASDDIRDLLSVIPSFRLSVLHGYSDILTPYGVSKFILDHLPEQLARGRTELKLYRGGHMFYSDPGSRRQANEDMRSFYIGADAAPD</sequence>
<evidence type="ECO:0000313" key="11">
    <source>
        <dbReference type="Proteomes" id="UP000524535"/>
    </source>
</evidence>
<dbReference type="Pfam" id="PF00450">
    <property type="entry name" value="Peptidase_S10"/>
    <property type="match status" value="1"/>
</dbReference>
<keyword evidence="1 7" id="KW-0121">Carboxypeptidase</keyword>
<evidence type="ECO:0000256" key="2">
    <source>
        <dbReference type="ARBA" id="ARBA00022670"/>
    </source>
</evidence>
<evidence type="ECO:0000313" key="8">
    <source>
        <dbReference type="EMBL" id="MBB4410544.1"/>
    </source>
</evidence>